<dbReference type="AlphaFoldDB" id="A0A1E3VXR0"/>
<gene>
    <name evidence="3" type="ORF">AUC69_10665</name>
</gene>
<evidence type="ECO:0000313" key="4">
    <source>
        <dbReference type="Proteomes" id="UP000094472"/>
    </source>
</evidence>
<dbReference type="Proteomes" id="UP000094472">
    <property type="component" value="Unassembled WGS sequence"/>
</dbReference>
<feature type="region of interest" description="Disordered" evidence="1">
    <location>
        <begin position="1"/>
        <end position="70"/>
    </location>
</feature>
<sequence>MATRPKRPQAKTSENKAPANKASANKASANKAPASKTPTKKHVSAAKMDETVIRETAKAPAPAPAPEPPVLVNAVKPEERLSEPVEDAIESAVQTLEKSFEAAMPAALAVNQKLVDIAQANMNAGLDLARDLAAAKSPMEAMRLGMNYWHDNAGLFQSQAEELWTLSAQFLTTANEPLRAHIRRS</sequence>
<dbReference type="InterPro" id="IPR018968">
    <property type="entry name" value="Phasin"/>
</dbReference>
<evidence type="ECO:0000259" key="2">
    <source>
        <dbReference type="Pfam" id="PF09361"/>
    </source>
</evidence>
<feature type="compositionally biased region" description="Basic and acidic residues" evidence="1">
    <location>
        <begin position="47"/>
        <end position="57"/>
    </location>
</feature>
<protein>
    <recommendedName>
        <fullName evidence="2">Phasin domain-containing protein</fullName>
    </recommendedName>
</protein>
<proteinExistence type="predicted"/>
<organism evidence="3 4">
    <name type="scientific">Methyloceanibacter superfactus</name>
    <dbReference type="NCBI Taxonomy" id="1774969"/>
    <lineage>
        <taxon>Bacteria</taxon>
        <taxon>Pseudomonadati</taxon>
        <taxon>Pseudomonadota</taxon>
        <taxon>Alphaproteobacteria</taxon>
        <taxon>Hyphomicrobiales</taxon>
        <taxon>Hyphomicrobiaceae</taxon>
        <taxon>Methyloceanibacter</taxon>
    </lineage>
</organism>
<dbReference type="Pfam" id="PF09361">
    <property type="entry name" value="Phasin_2"/>
    <property type="match status" value="1"/>
</dbReference>
<comment type="caution">
    <text evidence="3">The sequence shown here is derived from an EMBL/GenBank/DDBJ whole genome shotgun (WGS) entry which is preliminary data.</text>
</comment>
<accession>A0A1E3VXR0</accession>
<evidence type="ECO:0000256" key="1">
    <source>
        <dbReference type="SAM" id="MobiDB-lite"/>
    </source>
</evidence>
<evidence type="ECO:0000313" key="3">
    <source>
        <dbReference type="EMBL" id="ODR98328.1"/>
    </source>
</evidence>
<name>A0A1E3VXR0_9HYPH</name>
<dbReference type="EMBL" id="LPWF01000023">
    <property type="protein sequence ID" value="ODR98328.1"/>
    <property type="molecule type" value="Genomic_DNA"/>
</dbReference>
<dbReference type="STRING" id="1774969.AUC69_10665"/>
<reference evidence="3 4" key="1">
    <citation type="journal article" date="2016" name="Environ. Microbiol.">
        <title>New Methyloceanibacter diversity from North Sea sediments includes methanotroph containing solely the soluble methane monooxygenase.</title>
        <authorList>
            <person name="Vekeman B."/>
            <person name="Kerckhof F.M."/>
            <person name="Cremers G."/>
            <person name="de Vos P."/>
            <person name="Vandamme P."/>
            <person name="Boon N."/>
            <person name="Op den Camp H.J."/>
            <person name="Heylen K."/>
        </authorList>
    </citation>
    <scope>NUCLEOTIDE SEQUENCE [LARGE SCALE GENOMIC DNA]</scope>
    <source>
        <strain evidence="3 4">R-67175</strain>
    </source>
</reference>
<keyword evidence="4" id="KW-1185">Reference proteome</keyword>
<feature type="domain" description="Phasin" evidence="2">
    <location>
        <begin position="87"/>
        <end position="181"/>
    </location>
</feature>
<feature type="compositionally biased region" description="Low complexity" evidence="1">
    <location>
        <begin position="15"/>
        <end position="36"/>
    </location>
</feature>